<organism evidence="2 3">
    <name type="scientific">Slackia heliotrinireducens (strain ATCC 29202 / DSM 20476 / NCTC 11029 / RHS 1)</name>
    <name type="common">Peptococcus heliotrinreducens</name>
    <dbReference type="NCBI Taxonomy" id="471855"/>
    <lineage>
        <taxon>Bacteria</taxon>
        <taxon>Bacillati</taxon>
        <taxon>Actinomycetota</taxon>
        <taxon>Coriobacteriia</taxon>
        <taxon>Eggerthellales</taxon>
        <taxon>Eggerthellaceae</taxon>
        <taxon>Slackia</taxon>
    </lineage>
</organism>
<reference evidence="2 3" key="1">
    <citation type="journal article" date="2009" name="Stand. Genomic Sci.">
        <title>Complete genome sequence of Slackia heliotrinireducens type strain (RHS 1).</title>
        <authorList>
            <person name="Pukall R."/>
            <person name="Lapidus A."/>
            <person name="Nolan M."/>
            <person name="Copeland A."/>
            <person name="Glavina Del Rio T."/>
            <person name="Lucas S."/>
            <person name="Chen F."/>
            <person name="Tice H."/>
            <person name="Cheng J.F."/>
            <person name="Chertkov O."/>
            <person name="Bruce D."/>
            <person name="Goodwin L."/>
            <person name="Kuske C."/>
            <person name="Brettin T."/>
            <person name="Detter J.C."/>
            <person name="Han C."/>
            <person name="Pitluck S."/>
            <person name="Pati A."/>
            <person name="Mavrommatis K."/>
            <person name="Ivanova N."/>
            <person name="Ovchinnikova G."/>
            <person name="Chen A."/>
            <person name="Palaniappan K."/>
            <person name="Schneider S."/>
            <person name="Rohde M."/>
            <person name="Chain P."/>
            <person name="D'haeseleer P."/>
            <person name="Goker M."/>
            <person name="Bristow J."/>
            <person name="Eisen J.A."/>
            <person name="Markowitz V."/>
            <person name="Kyrpides N.C."/>
            <person name="Klenk H.P."/>
            <person name="Hugenholtz P."/>
        </authorList>
    </citation>
    <scope>NUCLEOTIDE SEQUENCE [LARGE SCALE GENOMIC DNA]</scope>
    <source>
        <strain evidence="3">ATCC 29202 / DSM 20476 / NCTC 11029 / RHS 1</strain>
    </source>
</reference>
<name>C7N7K4_SLAHD</name>
<evidence type="ECO:0000313" key="3">
    <source>
        <dbReference type="Proteomes" id="UP000002026"/>
    </source>
</evidence>
<sequence length="732" mass="78589">MTVLTNRLDASVDLAGFDEAFDVYEVEKQGEGRLSWSSRAFEPGGAPFIEAVLGQGSGKPFYILTGKGATDAKGLRGHFESALCGKVEGEDVDPDDVGLMLLPRRVEGGKVPAHVLVQLMVNALGAGGAGTGLQNVTGHLYCVRPSWSRKRRGEKKPYQVWALELRVTEGMLLCADVCTFTRPDEPGVKYGKYRKEQYARYVVDLGGPTMRRVMPGERPGADSVFVRRTYEGSKNSVDFLSFRSRDAYRDSKCGVMSEFVSTFNKRYEGIAHVAFAEEDRAGRVAFEGRLAKPGAGAGFSGHGYRVVNAAKDEDGESACRYVAQQLKGLGLLGANADVEVAGEPGEGARNIVVVHAPEFYRDSGTPDPYGGSAGAEAPCQHLTIERLQAAKAAVDKDGKKTSALKAILEKCLMELAIKNDVLAGRMGVFDWTSLGLSGPVTFALPGPETDAERESRKPGEPPTRYSFAEVTPEGSLSFHAGCADDALGGGRWDVLAGDLAAEYGLSGASVVEGFVIGDNGEVDVIERTEGFPVPDLEVVEEQIRAFDWTMPKDDVLAALSTASDEPLVDGARAAVCEAVEDLPGEAVTSAQLYGIVKDVGRSQGGTTLARTVKNAISDQLEEMFAKRLSTSVPRGKENRAGELESLVGLQCYRRPDGICYWVGAFGGLPNAGWKRGMTIRRVRSADGGEPSFSSLLGTLLVPVVRIRDATVLPLPFKHLREWQWMQAPGGSE</sequence>
<dbReference type="AlphaFoldDB" id="C7N7K4"/>
<dbReference type="EMBL" id="CP001684">
    <property type="protein sequence ID" value="ACV22889.1"/>
    <property type="molecule type" value="Genomic_DNA"/>
</dbReference>
<protein>
    <submittedName>
        <fullName evidence="2">Uncharacterized protein</fullName>
    </submittedName>
</protein>
<proteinExistence type="predicted"/>
<gene>
    <name evidence="2" type="ordered locus">Shel_18730</name>
</gene>
<evidence type="ECO:0000256" key="1">
    <source>
        <dbReference type="SAM" id="MobiDB-lite"/>
    </source>
</evidence>
<feature type="region of interest" description="Disordered" evidence="1">
    <location>
        <begin position="445"/>
        <end position="464"/>
    </location>
</feature>
<accession>C7N7K4</accession>
<dbReference type="RefSeq" id="WP_012798991.1">
    <property type="nucleotide sequence ID" value="NC_013165.1"/>
</dbReference>
<feature type="compositionally biased region" description="Basic and acidic residues" evidence="1">
    <location>
        <begin position="450"/>
        <end position="459"/>
    </location>
</feature>
<dbReference type="STRING" id="471855.Shel_18730"/>
<dbReference type="Proteomes" id="UP000002026">
    <property type="component" value="Chromosome"/>
</dbReference>
<keyword evidence="3" id="KW-1185">Reference proteome</keyword>
<dbReference type="HOGENOM" id="CLU_378499_0_0_11"/>
<evidence type="ECO:0000313" key="2">
    <source>
        <dbReference type="EMBL" id="ACV22889.1"/>
    </source>
</evidence>
<dbReference type="eggNOG" id="ENOG502Z8CZ">
    <property type="taxonomic scope" value="Bacteria"/>
</dbReference>
<dbReference type="KEGG" id="shi:Shel_18730"/>